<protein>
    <submittedName>
        <fullName evidence="2">Uncharacterized protein</fullName>
    </submittedName>
</protein>
<keyword evidence="1" id="KW-0812">Transmembrane</keyword>
<dbReference type="Proteomes" id="UP000254051">
    <property type="component" value="Unassembled WGS sequence"/>
</dbReference>
<organism evidence="2 3">
    <name type="scientific">Faecalicatena contorta</name>
    <dbReference type="NCBI Taxonomy" id="39482"/>
    <lineage>
        <taxon>Bacteria</taxon>
        <taxon>Bacillati</taxon>
        <taxon>Bacillota</taxon>
        <taxon>Clostridia</taxon>
        <taxon>Lachnospirales</taxon>
        <taxon>Lachnospiraceae</taxon>
        <taxon>Faecalicatena</taxon>
    </lineage>
</organism>
<dbReference type="OrthoDB" id="1655249at2"/>
<keyword evidence="3" id="KW-1185">Reference proteome</keyword>
<feature type="transmembrane region" description="Helical" evidence="1">
    <location>
        <begin position="168"/>
        <end position="185"/>
    </location>
</feature>
<dbReference type="Gene3D" id="1.10.1900.10">
    <property type="entry name" value="c-terminal domain of poly(a) binding protein"/>
    <property type="match status" value="1"/>
</dbReference>
<dbReference type="EMBL" id="UHJJ01000010">
    <property type="protein sequence ID" value="SUQ15217.1"/>
    <property type="molecule type" value="Genomic_DNA"/>
</dbReference>
<evidence type="ECO:0000313" key="2">
    <source>
        <dbReference type="EMBL" id="SUQ15217.1"/>
    </source>
</evidence>
<name>A0A315ZW07_9FIRM</name>
<sequence length="216" mass="24084">MSKKVKILLSKNNQLEKQISLDSKLVMTDIVVYLRGANISEYQQEVIRQDILQMVIDGEQRGTEIKDVIGEDYQSFCDQIINEVPKLNKGQRCLYAVRDGCLYFGILIAIWAGFGAVEMLKNNSLYIWVTAGDIISICMCILAAMVIVGIITKKSFDETFVKGKQMHALFIGALSICIITAVLFTQRVFEVHVVILGAVLLILAALYKIMDGRLAG</sequence>
<reference evidence="3" key="1">
    <citation type="submission" date="2017-07" db="EMBL/GenBank/DDBJ databases">
        <authorList>
            <person name="Varghese N."/>
            <person name="Submissions S."/>
        </authorList>
    </citation>
    <scope>NUCLEOTIDE SEQUENCE [LARGE SCALE GENOMIC DNA]</scope>
    <source>
        <strain evidence="3">NLAE-zl-C134</strain>
    </source>
</reference>
<feature type="transmembrane region" description="Helical" evidence="1">
    <location>
        <begin position="191"/>
        <end position="210"/>
    </location>
</feature>
<dbReference type="RefSeq" id="WP_109712832.1">
    <property type="nucleotide sequence ID" value="NZ_QGDS01000010.1"/>
</dbReference>
<dbReference type="PANTHER" id="PTHR41307">
    <property type="entry name" value="MEMBRANE PROTEIN-RELATED"/>
    <property type="match status" value="1"/>
</dbReference>
<keyword evidence="1" id="KW-0472">Membrane</keyword>
<keyword evidence="1" id="KW-1133">Transmembrane helix</keyword>
<evidence type="ECO:0000256" key="1">
    <source>
        <dbReference type="SAM" id="Phobius"/>
    </source>
</evidence>
<feature type="transmembrane region" description="Helical" evidence="1">
    <location>
        <begin position="101"/>
        <end position="120"/>
    </location>
</feature>
<evidence type="ECO:0000313" key="3">
    <source>
        <dbReference type="Proteomes" id="UP000254051"/>
    </source>
</evidence>
<proteinExistence type="predicted"/>
<dbReference type="AlphaFoldDB" id="A0A315ZW07"/>
<dbReference type="SUPFAM" id="SSF158560">
    <property type="entry name" value="BH3980-like"/>
    <property type="match status" value="1"/>
</dbReference>
<dbReference type="PANTHER" id="PTHR41307:SF1">
    <property type="entry name" value="MEMBRANE PROTEIN"/>
    <property type="match status" value="1"/>
</dbReference>
<feature type="transmembrane region" description="Helical" evidence="1">
    <location>
        <begin position="126"/>
        <end position="148"/>
    </location>
</feature>
<gene>
    <name evidence="2" type="ORF">SAMN05216529_110120</name>
</gene>
<accession>A0A315ZW07</accession>